<organism evidence="1 2">
    <name type="scientific">Nesidiocoris tenuis</name>
    <dbReference type="NCBI Taxonomy" id="355587"/>
    <lineage>
        <taxon>Eukaryota</taxon>
        <taxon>Metazoa</taxon>
        <taxon>Ecdysozoa</taxon>
        <taxon>Arthropoda</taxon>
        <taxon>Hexapoda</taxon>
        <taxon>Insecta</taxon>
        <taxon>Pterygota</taxon>
        <taxon>Neoptera</taxon>
        <taxon>Paraneoptera</taxon>
        <taxon>Hemiptera</taxon>
        <taxon>Heteroptera</taxon>
        <taxon>Panheteroptera</taxon>
        <taxon>Cimicomorpha</taxon>
        <taxon>Miridae</taxon>
        <taxon>Dicyphina</taxon>
        <taxon>Nesidiocoris</taxon>
    </lineage>
</organism>
<dbReference type="EMBL" id="CADCXU010014168">
    <property type="protein sequence ID" value="CAB0003911.1"/>
    <property type="molecule type" value="Genomic_DNA"/>
</dbReference>
<gene>
    <name evidence="1" type="ORF">NTEN_LOCUS9388</name>
</gene>
<protein>
    <submittedName>
        <fullName evidence="1">Uncharacterized protein</fullName>
    </submittedName>
</protein>
<dbReference type="Proteomes" id="UP000479000">
    <property type="component" value="Unassembled WGS sequence"/>
</dbReference>
<proteinExistence type="predicted"/>
<evidence type="ECO:0000313" key="2">
    <source>
        <dbReference type="Proteomes" id="UP000479000"/>
    </source>
</evidence>
<dbReference type="AlphaFoldDB" id="A0A6H5GNI4"/>
<accession>A0A6H5GNI4</accession>
<name>A0A6H5GNI4_9HEMI</name>
<feature type="non-terminal residue" evidence="1">
    <location>
        <position position="169"/>
    </location>
</feature>
<reference evidence="1 2" key="1">
    <citation type="submission" date="2020-02" db="EMBL/GenBank/DDBJ databases">
        <authorList>
            <person name="Ferguson B K."/>
        </authorList>
    </citation>
    <scope>NUCLEOTIDE SEQUENCE [LARGE SCALE GENOMIC DNA]</scope>
</reference>
<sequence>MSSQSKLPFTMQNLWGAILRVYSLHRIDRRKNEIFNEIRRNGGGLNAKSIKLFDNVVGSGRVIEHFPSTRRGIKSWPVLINRPRAAPVRGERWGVVPPLLRAGFHRSPHVLRSHIRDPPAAAHVAGMRSALPSARAALPLSFFAAEARIRHGMSITDCPPGRHRKSGAL</sequence>
<evidence type="ECO:0000313" key="1">
    <source>
        <dbReference type="EMBL" id="CAB0003911.1"/>
    </source>
</evidence>
<keyword evidence="2" id="KW-1185">Reference proteome</keyword>